<name>A0AAD9MCR6_9PEZI</name>
<dbReference type="SUPFAM" id="SSF53335">
    <property type="entry name" value="S-adenosyl-L-methionine-dependent methyltransferases"/>
    <property type="match status" value="1"/>
</dbReference>
<dbReference type="AlphaFoldDB" id="A0AAD9MCR6"/>
<dbReference type="Proteomes" id="UP001217918">
    <property type="component" value="Unassembled WGS sequence"/>
</dbReference>
<dbReference type="Gene3D" id="3.40.50.150">
    <property type="entry name" value="Vaccinia Virus protein VP39"/>
    <property type="match status" value="1"/>
</dbReference>
<protein>
    <recommendedName>
        <fullName evidence="4">Methyltransferase type 11 domain-containing protein</fullName>
    </recommendedName>
</protein>
<feature type="compositionally biased region" description="Basic and acidic residues" evidence="1">
    <location>
        <begin position="1"/>
        <end position="20"/>
    </location>
</feature>
<keyword evidence="3" id="KW-1185">Reference proteome</keyword>
<evidence type="ECO:0008006" key="4">
    <source>
        <dbReference type="Google" id="ProtNLM"/>
    </source>
</evidence>
<accession>A0AAD9MCR6</accession>
<proteinExistence type="predicted"/>
<comment type="caution">
    <text evidence="2">The sequence shown here is derived from an EMBL/GenBank/DDBJ whole genome shotgun (WGS) entry which is preliminary data.</text>
</comment>
<dbReference type="EMBL" id="JAQQPM010000006">
    <property type="protein sequence ID" value="KAK2072299.1"/>
    <property type="molecule type" value="Genomic_DNA"/>
</dbReference>
<evidence type="ECO:0000313" key="2">
    <source>
        <dbReference type="EMBL" id="KAK2072299.1"/>
    </source>
</evidence>
<organism evidence="2 3">
    <name type="scientific">Phyllachora maydis</name>
    <dbReference type="NCBI Taxonomy" id="1825666"/>
    <lineage>
        <taxon>Eukaryota</taxon>
        <taxon>Fungi</taxon>
        <taxon>Dikarya</taxon>
        <taxon>Ascomycota</taxon>
        <taxon>Pezizomycotina</taxon>
        <taxon>Sordariomycetes</taxon>
        <taxon>Sordariomycetidae</taxon>
        <taxon>Phyllachorales</taxon>
        <taxon>Phyllachoraceae</taxon>
        <taxon>Phyllachora</taxon>
    </lineage>
</organism>
<gene>
    <name evidence="2" type="ORF">P8C59_006661</name>
</gene>
<evidence type="ECO:0000313" key="3">
    <source>
        <dbReference type="Proteomes" id="UP001217918"/>
    </source>
</evidence>
<dbReference type="CDD" id="cd02440">
    <property type="entry name" value="AdoMet_MTases"/>
    <property type="match status" value="1"/>
</dbReference>
<sequence length="400" mass="44057">MRDELFTARSDTDILERKQVDAPTEMSPEPERAEKEELFARFSHRKHSQGTVTTWALSGSGTLDQVNASAVFPTANAPVVEDEIWDEYNDLLGDDSYSAPPQDNSPVSQVNLRVESMTVSKWLTFGHVLFSPARDELVPGAGPPLKSHSVLVIDGLGNDDWSYYASGTYPAATFFNLSSRAPPVRHRRSIAAMLPSPTNHHQVRYGSHLNKLPHGPESFTTVVYRFPVAAPEAHYHNVVAEARRVLRPGGFVELVVLDVDLVNMGPRCRRAVRCLKERIRTAEPDTCPGAASDTVARLLGRTGFTDIKTCRVGVPVASAIARPAGAALTGEEGASADARITKMVTRVGRWWYTRCYEHVAAGASIWADRTLLAECEEWGTKLKLMVCHARVPDVRRMASL</sequence>
<feature type="region of interest" description="Disordered" evidence="1">
    <location>
        <begin position="1"/>
        <end position="33"/>
    </location>
</feature>
<reference evidence="2" key="1">
    <citation type="journal article" date="2023" name="Mol. Plant Microbe Interact.">
        <title>Elucidating the Obligate Nature and Biological Capacity of an Invasive Fungal Corn Pathogen.</title>
        <authorList>
            <person name="MacCready J.S."/>
            <person name="Roggenkamp E.M."/>
            <person name="Gdanetz K."/>
            <person name="Chilvers M.I."/>
        </authorList>
    </citation>
    <scope>NUCLEOTIDE SEQUENCE</scope>
    <source>
        <strain evidence="2">PM02</strain>
    </source>
</reference>
<dbReference type="InterPro" id="IPR029063">
    <property type="entry name" value="SAM-dependent_MTases_sf"/>
</dbReference>
<evidence type="ECO:0000256" key="1">
    <source>
        <dbReference type="SAM" id="MobiDB-lite"/>
    </source>
</evidence>